<accession>A0A4C1UBY1</accession>
<sequence>MVNQSVRLLSLRRLPASRPWARPMPTPFRDFLSQGACARGNHRAVTRRRHLHADQVPSDEDVKPFRLTVRPYDALGDVKGAGAASVARYFVRPKKLKATTGVRDHFTARGPPPPSHFRASICMHYKAVYRFKSVFAVSLRYYTNGFCMLPTEQSLCESLSRFQRLAVFITH</sequence>
<gene>
    <name evidence="1" type="ORF">EVAR_10094_1</name>
</gene>
<keyword evidence="2" id="KW-1185">Reference proteome</keyword>
<proteinExistence type="predicted"/>
<evidence type="ECO:0000313" key="2">
    <source>
        <dbReference type="Proteomes" id="UP000299102"/>
    </source>
</evidence>
<dbReference type="Proteomes" id="UP000299102">
    <property type="component" value="Unassembled WGS sequence"/>
</dbReference>
<dbReference type="AlphaFoldDB" id="A0A4C1UBY1"/>
<comment type="caution">
    <text evidence="1">The sequence shown here is derived from an EMBL/GenBank/DDBJ whole genome shotgun (WGS) entry which is preliminary data.</text>
</comment>
<dbReference type="EMBL" id="BGZK01000156">
    <property type="protein sequence ID" value="GBP23993.1"/>
    <property type="molecule type" value="Genomic_DNA"/>
</dbReference>
<protein>
    <submittedName>
        <fullName evidence="1">Uncharacterized protein</fullName>
    </submittedName>
</protein>
<reference evidence="1 2" key="1">
    <citation type="journal article" date="2019" name="Commun. Biol.">
        <title>The bagworm genome reveals a unique fibroin gene that provides high tensile strength.</title>
        <authorList>
            <person name="Kono N."/>
            <person name="Nakamura H."/>
            <person name="Ohtoshi R."/>
            <person name="Tomita M."/>
            <person name="Numata K."/>
            <person name="Arakawa K."/>
        </authorList>
    </citation>
    <scope>NUCLEOTIDE SEQUENCE [LARGE SCALE GENOMIC DNA]</scope>
</reference>
<organism evidence="1 2">
    <name type="scientific">Eumeta variegata</name>
    <name type="common">Bagworm moth</name>
    <name type="synonym">Eumeta japonica</name>
    <dbReference type="NCBI Taxonomy" id="151549"/>
    <lineage>
        <taxon>Eukaryota</taxon>
        <taxon>Metazoa</taxon>
        <taxon>Ecdysozoa</taxon>
        <taxon>Arthropoda</taxon>
        <taxon>Hexapoda</taxon>
        <taxon>Insecta</taxon>
        <taxon>Pterygota</taxon>
        <taxon>Neoptera</taxon>
        <taxon>Endopterygota</taxon>
        <taxon>Lepidoptera</taxon>
        <taxon>Glossata</taxon>
        <taxon>Ditrysia</taxon>
        <taxon>Tineoidea</taxon>
        <taxon>Psychidae</taxon>
        <taxon>Oiketicinae</taxon>
        <taxon>Eumeta</taxon>
    </lineage>
</organism>
<evidence type="ECO:0000313" key="1">
    <source>
        <dbReference type="EMBL" id="GBP23993.1"/>
    </source>
</evidence>
<name>A0A4C1UBY1_EUMVA</name>